<dbReference type="PANTHER" id="PTHR24114:SF50">
    <property type="entry name" value="RNI-LIKE PROTEIN"/>
    <property type="match status" value="1"/>
</dbReference>
<dbReference type="InterPro" id="IPR001611">
    <property type="entry name" value="Leu-rich_rpt"/>
</dbReference>
<dbReference type="OrthoDB" id="333024at2759"/>
<dbReference type="AlphaFoldDB" id="A0A024UGV5"/>
<dbReference type="eggNOG" id="KOG4308">
    <property type="taxonomic scope" value="Eukaryota"/>
</dbReference>
<dbReference type="GeneID" id="20080321"/>
<organism evidence="2">
    <name type="scientific">Aphanomyces invadans</name>
    <dbReference type="NCBI Taxonomy" id="157072"/>
    <lineage>
        <taxon>Eukaryota</taxon>
        <taxon>Sar</taxon>
        <taxon>Stramenopiles</taxon>
        <taxon>Oomycota</taxon>
        <taxon>Saprolegniomycetes</taxon>
        <taxon>Saprolegniales</taxon>
        <taxon>Verrucalvaceae</taxon>
        <taxon>Aphanomyces</taxon>
    </lineage>
</organism>
<evidence type="ECO:0000256" key="1">
    <source>
        <dbReference type="SAM" id="MobiDB-lite"/>
    </source>
</evidence>
<dbReference type="SMART" id="SM00368">
    <property type="entry name" value="LRR_RI"/>
    <property type="match status" value="10"/>
</dbReference>
<dbReference type="InterPro" id="IPR052394">
    <property type="entry name" value="LRR-containing"/>
</dbReference>
<evidence type="ECO:0000313" key="2">
    <source>
        <dbReference type="EMBL" id="ETW05514.1"/>
    </source>
</evidence>
<dbReference type="CDD" id="cd09272">
    <property type="entry name" value="RNase_HI_RT_Ty1"/>
    <property type="match status" value="1"/>
</dbReference>
<dbReference type="eggNOG" id="KOG0017">
    <property type="taxonomic scope" value="Eukaryota"/>
</dbReference>
<dbReference type="VEuPathDB" id="FungiDB:H310_03271"/>
<feature type="compositionally biased region" description="Polar residues" evidence="1">
    <location>
        <begin position="238"/>
        <end position="247"/>
    </location>
</feature>
<sequence length="862" mass="93169">MIGSLVYLMICTRPDIAHAVQRLSCHLHAPRAPHLVGAKRVLRYLAGTKQHGIQFGTGEAILTGFSDASWATRPDRRSTTGFCWLYLGGMIMWKSVRQRITALSSCEAEYIAAAEAARESVWLHGLMRDLGSEQECLTLNCDNKSAIATANTTAISERTKHIDVRHHYLRELVRGGVLVLHFVPTADMLADALTKTATKHAIQKFVRWTMVARSQESTSSPNLPPQGLMANHDKKQPNQRSSTPRHQVLSLQAQSPLIVSAFRQALLVHVDQWTINSLSLMRAKTLSSPSAFEVQSTRMAEDPFHSQIVGFSDTICGQFETARVFIDQSTSWPMQTVRASLRDVIREAVEVLEYRDVVYRDPHAKQWTTSLEVDDVVVAAFGDVEFNCLRSVDGVVVGKHECGQAFLQGRYIAANDDGQARMMTTVAFPPSVGDKDNDGCDTTDMENSTVFTPRPTPRGGKRDAIDLCGCFLQAQDVPYVTIPLSSNYFIRSLNLSGNALHDASAVLIATALSSNGALEELVLSYNAIATEGSLALAACLATNNYLRRLDLSHNHIGGSGLHGWLTLKQNSALEALNLSHNRDISDQGGLDVLRAVAAEPLSLYDQVKLDLLRKNPTHSYTPQLMDAPANATLRSLCLSEVGLSVQSALRLALVLQVNTVLTHLDVSMNGFADDSNVAVAQALAQNRSLTVLNYAANPLSDTAAAIMATSLSGHPALTTVHFSGCFSGPVAGASLASTVISNRTLTSMDLSGGNLEPPGIVALCKAIGDNQTLQRLELTSSGLKSDAVIAVLAQALERNSTLTSLHLGYNKITLRGCKLLKDAIAANKTCKLTDETLLLEGNSGVKSKNGNVVITGGHLVHR</sequence>
<dbReference type="STRING" id="157072.A0A024UGV5"/>
<dbReference type="Pfam" id="PF13516">
    <property type="entry name" value="LRR_6"/>
    <property type="match status" value="6"/>
</dbReference>
<protein>
    <recommendedName>
        <fullName evidence="3">Reverse transcriptase Ty1/copia-type domain-containing protein</fullName>
    </recommendedName>
</protein>
<reference evidence="2" key="1">
    <citation type="submission" date="2013-12" db="EMBL/GenBank/DDBJ databases">
        <title>The Genome Sequence of Aphanomyces invadans NJM9701.</title>
        <authorList>
            <consortium name="The Broad Institute Genomics Platform"/>
            <person name="Russ C."/>
            <person name="Tyler B."/>
            <person name="van West P."/>
            <person name="Dieguez-Uribeondo J."/>
            <person name="Young S.K."/>
            <person name="Zeng Q."/>
            <person name="Gargeya S."/>
            <person name="Fitzgerald M."/>
            <person name="Abouelleil A."/>
            <person name="Alvarado L."/>
            <person name="Chapman S.B."/>
            <person name="Gainer-Dewar J."/>
            <person name="Goldberg J."/>
            <person name="Griggs A."/>
            <person name="Gujja S."/>
            <person name="Hansen M."/>
            <person name="Howarth C."/>
            <person name="Imamovic A."/>
            <person name="Ireland A."/>
            <person name="Larimer J."/>
            <person name="McCowan C."/>
            <person name="Murphy C."/>
            <person name="Pearson M."/>
            <person name="Poon T.W."/>
            <person name="Priest M."/>
            <person name="Roberts A."/>
            <person name="Saif S."/>
            <person name="Shea T."/>
            <person name="Sykes S."/>
            <person name="Wortman J."/>
            <person name="Nusbaum C."/>
            <person name="Birren B."/>
        </authorList>
    </citation>
    <scope>NUCLEOTIDE SEQUENCE [LARGE SCALE GENOMIC DNA]</scope>
    <source>
        <strain evidence="2">NJM9701</strain>
    </source>
</reference>
<dbReference type="EMBL" id="KI913956">
    <property type="protein sequence ID" value="ETW05514.1"/>
    <property type="molecule type" value="Genomic_DNA"/>
</dbReference>
<dbReference type="PANTHER" id="PTHR24114">
    <property type="entry name" value="LEUCINE RICH REPEAT FAMILY PROTEIN"/>
    <property type="match status" value="1"/>
</dbReference>
<dbReference type="SUPFAM" id="SSF52047">
    <property type="entry name" value="RNI-like"/>
    <property type="match status" value="2"/>
</dbReference>
<dbReference type="Gene3D" id="3.80.10.10">
    <property type="entry name" value="Ribonuclease Inhibitor"/>
    <property type="match status" value="3"/>
</dbReference>
<proteinExistence type="predicted"/>
<accession>A0A024UGV5</accession>
<evidence type="ECO:0008006" key="3">
    <source>
        <dbReference type="Google" id="ProtNLM"/>
    </source>
</evidence>
<feature type="region of interest" description="Disordered" evidence="1">
    <location>
        <begin position="433"/>
        <end position="458"/>
    </location>
</feature>
<name>A0A024UGV5_9STRA</name>
<feature type="region of interest" description="Disordered" evidence="1">
    <location>
        <begin position="216"/>
        <end position="247"/>
    </location>
</feature>
<dbReference type="RefSeq" id="XP_008865291.1">
    <property type="nucleotide sequence ID" value="XM_008867069.1"/>
</dbReference>
<gene>
    <name evidence="2" type="ORF">H310_03271</name>
</gene>
<dbReference type="InterPro" id="IPR032675">
    <property type="entry name" value="LRR_dom_sf"/>
</dbReference>